<proteinExistence type="predicted"/>
<organism evidence="1 2">
    <name type="scientific">Formimonas warabiya</name>
    <dbReference type="NCBI Taxonomy" id="1761012"/>
    <lineage>
        <taxon>Bacteria</taxon>
        <taxon>Bacillati</taxon>
        <taxon>Bacillota</taxon>
        <taxon>Clostridia</taxon>
        <taxon>Eubacteriales</taxon>
        <taxon>Peptococcaceae</taxon>
        <taxon>Candidatus Formimonas</taxon>
    </lineage>
</organism>
<accession>A0A3G1KVE7</accession>
<dbReference type="AlphaFoldDB" id="A0A3G1KVE7"/>
<dbReference type="KEGG" id="fwa:DCMF_18180"/>
<protein>
    <submittedName>
        <fullName evidence="1">Uncharacterized protein</fullName>
    </submittedName>
</protein>
<gene>
    <name evidence="1" type="ORF">DCMF_18180</name>
</gene>
<dbReference type="RefSeq" id="WP_148135735.1">
    <property type="nucleotide sequence ID" value="NZ_CP017634.1"/>
</dbReference>
<dbReference type="EMBL" id="CP017634">
    <property type="protein sequence ID" value="ATW26424.1"/>
    <property type="molecule type" value="Genomic_DNA"/>
</dbReference>
<reference evidence="1 2" key="1">
    <citation type="submission" date="2016-10" db="EMBL/GenBank/DDBJ databases">
        <title>Complete Genome Sequence of Peptococcaceae strain DCMF.</title>
        <authorList>
            <person name="Edwards R.J."/>
            <person name="Holland S.I."/>
            <person name="Deshpande N.P."/>
            <person name="Wong Y.K."/>
            <person name="Ertan H."/>
            <person name="Manefield M."/>
            <person name="Russell T.L."/>
            <person name="Lee M.J."/>
        </authorList>
    </citation>
    <scope>NUCLEOTIDE SEQUENCE [LARGE SCALE GENOMIC DNA]</scope>
    <source>
        <strain evidence="1 2">DCMF</strain>
    </source>
</reference>
<dbReference type="Proteomes" id="UP000323521">
    <property type="component" value="Chromosome"/>
</dbReference>
<sequence>MRKLLFVSMIKKVSMMFSWVMSVSFIGYLFGGGTTALGFICKSSAGPVRIVPENMVQRDSILLKEKFWLFGKEQILISKAARRLMEQSYRIGRGPPQGVP</sequence>
<keyword evidence="2" id="KW-1185">Reference proteome</keyword>
<evidence type="ECO:0000313" key="2">
    <source>
        <dbReference type="Proteomes" id="UP000323521"/>
    </source>
</evidence>
<evidence type="ECO:0000313" key="1">
    <source>
        <dbReference type="EMBL" id="ATW26424.1"/>
    </source>
</evidence>
<name>A0A3G1KVE7_FORW1</name>